<sequence>MKKKINTQIAVVLALVFIFTMLSGCGTQETSKISDASSTEKISLKDMADRNVKVPRNVNRVLSVSPATTATIYMLAPEKLIGWNMKLSDDNAKYILDKYTKLPVVGSWSGKNDINYETYISMKPDIVIDNSENSSITNVRQQKLGNIPVVVVHDLNAENFVPYITFMGKLLGAQEKADKLVSFYNNVKKEVSNKVSNIPDNQKVKVYYAESPNGLQTDYDSGPEALKGSYADLKNNQHTQLIYLCGGLNVARGTGINNTSEVSMEKVVQWNPDVIITNNEQFYKNVYSDTTWQNIKAVQKHRIYLTPAKPYSWFDRPPGINTIIGIPWTAKMLYPDKFKDMDLNKLAKEFYSQFYHVNLTDSDLNSLLNNK</sequence>
<dbReference type="InterPro" id="IPR050902">
    <property type="entry name" value="ABC_Transporter_SBP"/>
</dbReference>
<name>A0A2T0BMG6_9CLOT</name>
<dbReference type="Gene3D" id="3.40.50.1980">
    <property type="entry name" value="Nitrogenase molybdenum iron protein domain"/>
    <property type="match status" value="2"/>
</dbReference>
<dbReference type="AlphaFoldDB" id="A0A2T0BMG6"/>
<evidence type="ECO:0000313" key="3">
    <source>
        <dbReference type="EMBL" id="PRR85067.1"/>
    </source>
</evidence>
<keyword evidence="4" id="KW-1185">Reference proteome</keyword>
<dbReference type="PANTHER" id="PTHR30535:SF34">
    <property type="entry name" value="MOLYBDATE-BINDING PROTEIN MOLA"/>
    <property type="match status" value="1"/>
</dbReference>
<dbReference type="Pfam" id="PF01497">
    <property type="entry name" value="Peripla_BP_2"/>
    <property type="match status" value="1"/>
</dbReference>
<protein>
    <submittedName>
        <fullName evidence="3">Corrinoid ABC transporter substrate-binding protein</fullName>
    </submittedName>
</protein>
<dbReference type="Gene3D" id="1.20.58.2180">
    <property type="match status" value="1"/>
</dbReference>
<dbReference type="SUPFAM" id="SSF53807">
    <property type="entry name" value="Helical backbone' metal receptor"/>
    <property type="match status" value="1"/>
</dbReference>
<feature type="domain" description="Fe/B12 periplasmic-binding" evidence="2">
    <location>
        <begin position="60"/>
        <end position="337"/>
    </location>
</feature>
<evidence type="ECO:0000256" key="1">
    <source>
        <dbReference type="ARBA" id="ARBA00008814"/>
    </source>
</evidence>
<proteinExistence type="inferred from homology"/>
<reference evidence="3 4" key="1">
    <citation type="submission" date="2018-03" db="EMBL/GenBank/DDBJ databases">
        <title>Genome sequence of Clostridium luticellarii DSM 29923.</title>
        <authorList>
            <person name="Poehlein A."/>
            <person name="Daniel R."/>
        </authorList>
    </citation>
    <scope>NUCLEOTIDE SEQUENCE [LARGE SCALE GENOMIC DNA]</scope>
    <source>
        <strain evidence="3 4">DSM 29923</strain>
    </source>
</reference>
<dbReference type="EMBL" id="PVXP01000025">
    <property type="protein sequence ID" value="PRR85067.1"/>
    <property type="molecule type" value="Genomic_DNA"/>
</dbReference>
<organism evidence="3 4">
    <name type="scientific">Clostridium luticellarii</name>
    <dbReference type="NCBI Taxonomy" id="1691940"/>
    <lineage>
        <taxon>Bacteria</taxon>
        <taxon>Bacillati</taxon>
        <taxon>Bacillota</taxon>
        <taxon>Clostridia</taxon>
        <taxon>Eubacteriales</taxon>
        <taxon>Clostridiaceae</taxon>
        <taxon>Clostridium</taxon>
    </lineage>
</organism>
<accession>A0A2T0BMG6</accession>
<dbReference type="PROSITE" id="PS51257">
    <property type="entry name" value="PROKAR_LIPOPROTEIN"/>
    <property type="match status" value="1"/>
</dbReference>
<dbReference type="Proteomes" id="UP000237798">
    <property type="component" value="Unassembled WGS sequence"/>
</dbReference>
<evidence type="ECO:0000313" key="4">
    <source>
        <dbReference type="Proteomes" id="UP000237798"/>
    </source>
</evidence>
<dbReference type="OrthoDB" id="9787830at2"/>
<dbReference type="InterPro" id="IPR002491">
    <property type="entry name" value="ABC_transptr_periplasmic_BD"/>
</dbReference>
<dbReference type="RefSeq" id="WP_106009570.1">
    <property type="nucleotide sequence ID" value="NZ_JALCPJ010000013.1"/>
</dbReference>
<gene>
    <name evidence="3" type="ORF">CLLU_19810</name>
</gene>
<comment type="similarity">
    <text evidence="1">Belongs to the bacterial solute-binding protein 8 family.</text>
</comment>
<dbReference type="PROSITE" id="PS50983">
    <property type="entry name" value="FE_B12_PBP"/>
    <property type="match status" value="1"/>
</dbReference>
<dbReference type="PANTHER" id="PTHR30535">
    <property type="entry name" value="VITAMIN B12-BINDING PROTEIN"/>
    <property type="match status" value="1"/>
</dbReference>
<comment type="caution">
    <text evidence="3">The sequence shown here is derived from an EMBL/GenBank/DDBJ whole genome shotgun (WGS) entry which is preliminary data.</text>
</comment>
<evidence type="ECO:0000259" key="2">
    <source>
        <dbReference type="PROSITE" id="PS50983"/>
    </source>
</evidence>